<evidence type="ECO:0008006" key="3">
    <source>
        <dbReference type="Google" id="ProtNLM"/>
    </source>
</evidence>
<keyword evidence="2" id="KW-1185">Reference proteome</keyword>
<reference evidence="2" key="1">
    <citation type="journal article" date="2019" name="Int. J. Syst. Evol. Microbiol.">
        <title>The Global Catalogue of Microorganisms (GCM) 10K type strain sequencing project: providing services to taxonomists for standard genome sequencing and annotation.</title>
        <authorList>
            <consortium name="The Broad Institute Genomics Platform"/>
            <consortium name="The Broad Institute Genome Sequencing Center for Infectious Disease"/>
            <person name="Wu L."/>
            <person name="Ma J."/>
        </authorList>
    </citation>
    <scope>NUCLEOTIDE SEQUENCE [LARGE SCALE GENOMIC DNA]</scope>
    <source>
        <strain evidence="2">JCM 17551</strain>
    </source>
</reference>
<evidence type="ECO:0000313" key="1">
    <source>
        <dbReference type="EMBL" id="GAA3916829.1"/>
    </source>
</evidence>
<comment type="caution">
    <text evidence="1">The sequence shown here is derived from an EMBL/GenBank/DDBJ whole genome shotgun (WGS) entry which is preliminary data.</text>
</comment>
<dbReference type="Gene3D" id="3.15.10.40">
    <property type="entry name" value="Uncharacterised protein PF07273, DUF1439"/>
    <property type="match status" value="1"/>
</dbReference>
<dbReference type="RefSeq" id="WP_344796030.1">
    <property type="nucleotide sequence ID" value="NZ_BAABBN010000004.1"/>
</dbReference>
<organism evidence="1 2">
    <name type="scientific">Litoribacillus peritrichatus</name>
    <dbReference type="NCBI Taxonomy" id="718191"/>
    <lineage>
        <taxon>Bacteria</taxon>
        <taxon>Pseudomonadati</taxon>
        <taxon>Pseudomonadota</taxon>
        <taxon>Gammaproteobacteria</taxon>
        <taxon>Oceanospirillales</taxon>
        <taxon>Oceanospirillaceae</taxon>
        <taxon>Litoribacillus</taxon>
    </lineage>
</organism>
<sequence>MSSFLKYIFVIWLFAVSNISFGLSYDLEITEQALQEKVSAMMPIEKKRMFVTVTLSDPQVDLLKDQNRIGFVVKVTASMPGQLQGSGRASVSGSVRYEPASGAFYVDDPVVESFDVEKLPAKYAPMLKELSQTTISKALMQYPVYTLDESRFDQKMAKSMLESVEVNNEILYIKLKAF</sequence>
<dbReference type="InterPro" id="IPR010835">
    <property type="entry name" value="DUF1439"/>
</dbReference>
<gene>
    <name evidence="1" type="ORF">GCM10022277_09560</name>
</gene>
<dbReference type="Pfam" id="PF07273">
    <property type="entry name" value="DUF1439"/>
    <property type="match status" value="1"/>
</dbReference>
<accession>A0ABP7MAW1</accession>
<dbReference type="EMBL" id="BAABBN010000004">
    <property type="protein sequence ID" value="GAA3916829.1"/>
    <property type="molecule type" value="Genomic_DNA"/>
</dbReference>
<dbReference type="Proteomes" id="UP001501565">
    <property type="component" value="Unassembled WGS sequence"/>
</dbReference>
<name>A0ABP7MAW1_9GAMM</name>
<evidence type="ECO:0000313" key="2">
    <source>
        <dbReference type="Proteomes" id="UP001501565"/>
    </source>
</evidence>
<proteinExistence type="predicted"/>
<protein>
    <recommendedName>
        <fullName evidence="3">DUF1439 domain-containing protein</fullName>
    </recommendedName>
</protein>